<reference evidence="4 6" key="2">
    <citation type="submission" date="2017-12" db="EMBL/GenBank/DDBJ databases">
        <title>Comparative Functional Genomics of Dry Heat Resistant strains isolated from the Viking Spacecraft.</title>
        <authorList>
            <person name="Seuylemezian A."/>
            <person name="Cooper K."/>
            <person name="Vaishampayan P."/>
        </authorList>
    </citation>
    <scope>NUCLEOTIDE SEQUENCE [LARGE SCALE GENOMIC DNA]</scope>
    <source>
        <strain evidence="4 6">ATCC 29669</strain>
    </source>
</reference>
<gene>
    <name evidence="3" type="ORF">CU635_19800</name>
    <name evidence="4" type="ORF">CVD25_21925</name>
</gene>
<evidence type="ECO:0000313" key="4">
    <source>
        <dbReference type="EMBL" id="PLR89051.1"/>
    </source>
</evidence>
<keyword evidence="6" id="KW-1185">Reference proteome</keyword>
<dbReference type="EMBL" id="PGVA01000061">
    <property type="protein sequence ID" value="PLR80052.1"/>
    <property type="molecule type" value="Genomic_DNA"/>
</dbReference>
<dbReference type="RefSeq" id="WP_101579093.1">
    <property type="nucleotide sequence ID" value="NZ_PGVA01000061.1"/>
</dbReference>
<reference evidence="3 5" key="1">
    <citation type="submission" date="2017-11" db="EMBL/GenBank/DDBJ databases">
        <title>Comparitive Functional Genomics of Dry Heat Resistant strains isolated from the Viking Spacecraft.</title>
        <authorList>
            <person name="Seuylemezian A."/>
            <person name="Cooper K."/>
            <person name="Vaishampayan P."/>
        </authorList>
    </citation>
    <scope>NUCLEOTIDE SEQUENCE [LARGE SCALE GENOMIC DNA]</scope>
    <source>
        <strain evidence="3 5">M4.6</strain>
    </source>
</reference>
<evidence type="ECO:0000259" key="2">
    <source>
        <dbReference type="Pfam" id="PF08977"/>
    </source>
</evidence>
<evidence type="ECO:0000313" key="5">
    <source>
        <dbReference type="Proteomes" id="UP000234951"/>
    </source>
</evidence>
<accession>A0A2N5GH39</accession>
<evidence type="ECO:0000259" key="1">
    <source>
        <dbReference type="Pfam" id="PF08955"/>
    </source>
</evidence>
<sequence>MRSKWAAIVLSILGCFAAWLFVEPFNLEMQLQETTVSAQEKPQKGEKISGPLEISVIFERVYLDGEISEERVKETVWSTEDFWAKYAGWQIVDLGENRVVFRQHIDDISPLLKANGYFGITDKGILTIFNGRPDQSNVIHSFFQIDIGKLESVKREQLKKGIPVMTKDRYEKVLETFKTYSTQKQQ</sequence>
<dbReference type="EMBL" id="PGVD01000088">
    <property type="protein sequence ID" value="PLR89051.1"/>
    <property type="molecule type" value="Genomic_DNA"/>
</dbReference>
<dbReference type="PROSITE" id="PS51257">
    <property type="entry name" value="PROKAR_LIPOPROTEIN"/>
    <property type="match status" value="1"/>
</dbReference>
<comment type="caution">
    <text evidence="3">The sequence shown here is derived from an EMBL/GenBank/DDBJ whole genome shotgun (WGS) entry which is preliminary data.</text>
</comment>
<dbReference type="Gene3D" id="3.30.70.1740">
    <property type="entry name" value="Bypass-of-forespore C, C-terminal domain"/>
    <property type="match status" value="1"/>
</dbReference>
<dbReference type="InterPro" id="IPR038117">
    <property type="entry name" value="BofC_C_sf"/>
</dbReference>
<dbReference type="Proteomes" id="UP000235114">
    <property type="component" value="Unassembled WGS sequence"/>
</dbReference>
<evidence type="ECO:0000313" key="3">
    <source>
        <dbReference type="EMBL" id="PLR80052.1"/>
    </source>
</evidence>
<evidence type="ECO:0000313" key="6">
    <source>
        <dbReference type="Proteomes" id="UP000235114"/>
    </source>
</evidence>
<dbReference type="Proteomes" id="UP000234951">
    <property type="component" value="Unassembled WGS sequence"/>
</dbReference>
<proteinExistence type="predicted"/>
<dbReference type="Pfam" id="PF08977">
    <property type="entry name" value="BOFC_N"/>
    <property type="match status" value="1"/>
</dbReference>
<dbReference type="Gene3D" id="3.10.20.420">
    <property type="entry name" value="Bypass-of-forespore C, N-terminal domain"/>
    <property type="match status" value="1"/>
</dbReference>
<feature type="domain" description="Bypass of forespore C C-terminal" evidence="1">
    <location>
        <begin position="106"/>
        <end position="178"/>
    </location>
</feature>
<dbReference type="InterPro" id="IPR015071">
    <property type="entry name" value="BOFC_N"/>
</dbReference>
<dbReference type="InterPro" id="IPR038118">
    <property type="entry name" value="BOFC_N_sf"/>
</dbReference>
<organism evidence="3 5">
    <name type="scientific">Bacillus canaveralius</name>
    <dbReference type="NCBI Taxonomy" id="1403243"/>
    <lineage>
        <taxon>Bacteria</taxon>
        <taxon>Bacillati</taxon>
        <taxon>Bacillota</taxon>
        <taxon>Bacilli</taxon>
        <taxon>Bacillales</taxon>
        <taxon>Bacillaceae</taxon>
        <taxon>Bacillus</taxon>
    </lineage>
</organism>
<dbReference type="InterPro" id="IPR015050">
    <property type="entry name" value="BofC_C"/>
</dbReference>
<name>A0A2N5GH39_9BACI</name>
<feature type="domain" description="Bypass-of-forespore C N-terminal" evidence="2">
    <location>
        <begin position="54"/>
        <end position="103"/>
    </location>
</feature>
<dbReference type="Pfam" id="PF08955">
    <property type="entry name" value="BofC_C"/>
    <property type="match status" value="1"/>
</dbReference>
<dbReference type="OrthoDB" id="2678751at2"/>
<protein>
    <submittedName>
        <fullName evidence="3">Regulator</fullName>
    </submittedName>
</protein>
<dbReference type="AlphaFoldDB" id="A0A2N5GH39"/>